<name>A0A1G4R810_9CAUL</name>
<keyword evidence="10" id="KW-0175">Coiled coil</keyword>
<dbReference type="RefSeq" id="WP_090646272.1">
    <property type="nucleotide sequence ID" value="NZ_CBCRYE010000013.1"/>
</dbReference>
<dbReference type="EMBL" id="FMTS01000002">
    <property type="protein sequence ID" value="SCW52781.1"/>
    <property type="molecule type" value="Genomic_DNA"/>
</dbReference>
<comment type="similarity">
    <text evidence="2 9">Belongs to the membrane fusion protein (MFP) (TC 8.A.1) family.</text>
</comment>
<keyword evidence="6" id="KW-0812">Transmembrane</keyword>
<proteinExistence type="inferred from homology"/>
<evidence type="ECO:0000313" key="13">
    <source>
        <dbReference type="EMBL" id="SCW52781.1"/>
    </source>
</evidence>
<dbReference type="InterPro" id="IPR006144">
    <property type="entry name" value="Secretion_HlyD_CS"/>
</dbReference>
<dbReference type="AlphaFoldDB" id="A0A1G4R810"/>
<dbReference type="Proteomes" id="UP000199150">
    <property type="component" value="Unassembled WGS sequence"/>
</dbReference>
<keyword evidence="4 9" id="KW-1003">Cell membrane</keyword>
<protein>
    <recommendedName>
        <fullName evidence="9">Membrane fusion protein (MFP) family protein</fullName>
    </recommendedName>
</protein>
<evidence type="ECO:0000256" key="9">
    <source>
        <dbReference type="RuleBase" id="RU365093"/>
    </source>
</evidence>
<dbReference type="InterPro" id="IPR010129">
    <property type="entry name" value="T1SS_HlyD"/>
</dbReference>
<dbReference type="PANTHER" id="PTHR30386:SF27">
    <property type="entry name" value="MEMBRANE FUSION PROTEIN (MFP) FAMILY PROTEIN"/>
    <property type="match status" value="1"/>
</dbReference>
<feature type="domain" description="AprE-like long alpha-helical hairpin" evidence="11">
    <location>
        <begin position="125"/>
        <end position="300"/>
    </location>
</feature>
<evidence type="ECO:0000259" key="11">
    <source>
        <dbReference type="Pfam" id="PF25994"/>
    </source>
</evidence>
<evidence type="ECO:0000256" key="6">
    <source>
        <dbReference type="ARBA" id="ARBA00022692"/>
    </source>
</evidence>
<dbReference type="STRING" id="260084.SAMN02927928_1633"/>
<dbReference type="Gene3D" id="2.40.50.100">
    <property type="match status" value="2"/>
</dbReference>
<dbReference type="GO" id="GO:0005886">
    <property type="term" value="C:plasma membrane"/>
    <property type="evidence" value="ECO:0007669"/>
    <property type="project" value="UniProtKB-SubCell"/>
</dbReference>
<dbReference type="OrthoDB" id="9810980at2"/>
<dbReference type="SUPFAM" id="SSF111369">
    <property type="entry name" value="HlyD-like secretion proteins"/>
    <property type="match status" value="1"/>
</dbReference>
<evidence type="ECO:0000256" key="1">
    <source>
        <dbReference type="ARBA" id="ARBA00004377"/>
    </source>
</evidence>
<dbReference type="PANTHER" id="PTHR30386">
    <property type="entry name" value="MEMBRANE FUSION SUBUNIT OF EMRAB-TOLC MULTIDRUG EFFLUX PUMP"/>
    <property type="match status" value="1"/>
</dbReference>
<gene>
    <name evidence="13" type="ORF">SAMN02927928_1633</name>
</gene>
<dbReference type="InterPro" id="IPR058982">
    <property type="entry name" value="Beta-barrel_AprE"/>
</dbReference>
<evidence type="ECO:0000256" key="8">
    <source>
        <dbReference type="ARBA" id="ARBA00023136"/>
    </source>
</evidence>
<evidence type="ECO:0000256" key="5">
    <source>
        <dbReference type="ARBA" id="ARBA00022519"/>
    </source>
</evidence>
<evidence type="ECO:0000256" key="3">
    <source>
        <dbReference type="ARBA" id="ARBA00022448"/>
    </source>
</evidence>
<keyword evidence="8" id="KW-0472">Membrane</keyword>
<evidence type="ECO:0000259" key="12">
    <source>
        <dbReference type="Pfam" id="PF26002"/>
    </source>
</evidence>
<keyword evidence="5 9" id="KW-0997">Cell inner membrane</keyword>
<evidence type="ECO:0000256" key="7">
    <source>
        <dbReference type="ARBA" id="ARBA00022989"/>
    </source>
</evidence>
<sequence>MSLARHVNVLKESWRAETERRRLRGHKLVETQFLPAALEVVETPPSPHGRAVMWLIIGSAVTALTWSCLAKVEMVAVAEGRLVPTGRLRSVEALEPGLVRSIAVREGEHVKAGQVLIELDPTQAGADARSATTELTTAGLTLARSNALLSYASGGSSEIHAPADAAPSAIQAERQVVAARISAYEAKRGSIDERRIGAEASARSASAEIVKQERTLPILKSQLDDQTVLEAKGFGARQKVLQLQQQIVTVEQDIVSQRARLDEARAQVASLNRDAAEMREQFITQAAQERSEAEGLTATRADNFNKADQKLKLQTLSSPVSGTIQSVAVTTLGEVVESGKPIVTLVPDGEALVVEALMLNKDVGFVHVGAPVVVKLEAYPFTRYGTIEGTVTEISPDAIVDEKRGLVFPVRIKLSQSQFKVEGVVRQLFSGMSVSAEIVTGKRRVISYIWSPVSKAVNEAGRER</sequence>
<dbReference type="PRINTS" id="PR01490">
    <property type="entry name" value="RTXTOXIND"/>
</dbReference>
<organism evidence="13 14">
    <name type="scientific">Asticcacaulis taihuensis</name>
    <dbReference type="NCBI Taxonomy" id="260084"/>
    <lineage>
        <taxon>Bacteria</taxon>
        <taxon>Pseudomonadati</taxon>
        <taxon>Pseudomonadota</taxon>
        <taxon>Alphaproteobacteria</taxon>
        <taxon>Caulobacterales</taxon>
        <taxon>Caulobacteraceae</taxon>
        <taxon>Asticcacaulis</taxon>
    </lineage>
</organism>
<accession>A0A1G4R810</accession>
<dbReference type="Gene3D" id="1.10.287.470">
    <property type="entry name" value="Helix hairpin bin"/>
    <property type="match status" value="1"/>
</dbReference>
<evidence type="ECO:0000256" key="10">
    <source>
        <dbReference type="SAM" id="Coils"/>
    </source>
</evidence>
<keyword evidence="3 9" id="KW-0813">Transport</keyword>
<evidence type="ECO:0000256" key="2">
    <source>
        <dbReference type="ARBA" id="ARBA00009477"/>
    </source>
</evidence>
<dbReference type="Gene3D" id="2.40.30.170">
    <property type="match status" value="1"/>
</dbReference>
<feature type="coiled-coil region" evidence="10">
    <location>
        <begin position="247"/>
        <end position="281"/>
    </location>
</feature>
<dbReference type="Pfam" id="PF25994">
    <property type="entry name" value="HH_AprE"/>
    <property type="match status" value="1"/>
</dbReference>
<evidence type="ECO:0000256" key="4">
    <source>
        <dbReference type="ARBA" id="ARBA00022475"/>
    </source>
</evidence>
<comment type="subcellular location">
    <subcellularLocation>
        <location evidence="1 9">Cell inner membrane</location>
        <topology evidence="1 9">Single-pass membrane protein</topology>
    </subcellularLocation>
</comment>
<dbReference type="GO" id="GO:0009306">
    <property type="term" value="P:protein secretion"/>
    <property type="evidence" value="ECO:0007669"/>
    <property type="project" value="InterPro"/>
</dbReference>
<dbReference type="Pfam" id="PF26002">
    <property type="entry name" value="Beta-barrel_AprE"/>
    <property type="match status" value="1"/>
</dbReference>
<keyword evidence="14" id="KW-1185">Reference proteome</keyword>
<dbReference type="InterPro" id="IPR058781">
    <property type="entry name" value="HH_AprE-like"/>
</dbReference>
<evidence type="ECO:0000313" key="14">
    <source>
        <dbReference type="Proteomes" id="UP000199150"/>
    </source>
</evidence>
<reference evidence="14" key="1">
    <citation type="submission" date="2016-10" db="EMBL/GenBank/DDBJ databases">
        <authorList>
            <person name="Varghese N."/>
            <person name="Submissions S."/>
        </authorList>
    </citation>
    <scope>NUCLEOTIDE SEQUENCE [LARGE SCALE GENOMIC DNA]</scope>
    <source>
        <strain evidence="14">CGMCC 1.3431</strain>
    </source>
</reference>
<dbReference type="PROSITE" id="PS00543">
    <property type="entry name" value="HLYD_FAMILY"/>
    <property type="match status" value="1"/>
</dbReference>
<dbReference type="NCBIfam" id="TIGR01843">
    <property type="entry name" value="type_I_hlyD"/>
    <property type="match status" value="1"/>
</dbReference>
<keyword evidence="7" id="KW-1133">Transmembrane helix</keyword>
<feature type="domain" description="AprE-like beta-barrel" evidence="12">
    <location>
        <begin position="352"/>
        <end position="441"/>
    </location>
</feature>
<dbReference type="InterPro" id="IPR050739">
    <property type="entry name" value="MFP"/>
</dbReference>